<sequence>MQIAKSTSSPSVVTVSLLCALSVLPLSIFLPSLPGISSDLHVDYGVMSLSLAGYAGLSAILELLMGPLSDRYGRRPIILLSLALFTIGSIGCALSSSIWSFLAFRLVQAAVTSSYPVSIAAVRDAFGKETAASKIGYASMAAALAPMLGPAVGGSLDGMFGWRAIFWVLTSAGAMLFVYCWINLEETNVDISRSAKDQFSAYPILLRSARFWSYAACLACSTGAFYAFLVGVPLTAKVLLNLSPAALGGYIGTITLGFMVGSFLSGRYSRRLSLPRTIVLGRFLACIGPLTSLGFWFFGASQAFWILAPCVLVGVGNGLSGPCANAGAVSVHPRLVGSASGLAGCMTIAGGFLFSSATGFVVTDHNAAYSPFGMMLLACLLSLLAAVTVYYLEARRSGQES</sequence>
<gene>
    <name evidence="10" type="ORF">SAMN05444165_5090</name>
</gene>
<feature type="transmembrane region" description="Helical" evidence="8">
    <location>
        <begin position="278"/>
        <end position="298"/>
    </location>
</feature>
<dbReference type="RefSeq" id="WP_074300136.1">
    <property type="nucleotide sequence ID" value="NZ_FSRU01000002.1"/>
</dbReference>
<comment type="similarity">
    <text evidence="3">Belongs to the major facilitator superfamily. TCR/Tet family.</text>
</comment>
<accession>A0A1N6KX07</accession>
<dbReference type="Proteomes" id="UP000185151">
    <property type="component" value="Unassembled WGS sequence"/>
</dbReference>
<evidence type="ECO:0000313" key="11">
    <source>
        <dbReference type="Proteomes" id="UP000185151"/>
    </source>
</evidence>
<reference evidence="10 11" key="1">
    <citation type="submission" date="2016-11" db="EMBL/GenBank/DDBJ databases">
        <authorList>
            <person name="Jaros S."/>
            <person name="Januszkiewicz K."/>
            <person name="Wedrychowicz H."/>
        </authorList>
    </citation>
    <scope>NUCLEOTIDE SEQUENCE [LARGE SCALE GENOMIC DNA]</scope>
    <source>
        <strain evidence="10 11">GAS95</strain>
    </source>
</reference>
<feature type="transmembrane region" description="Helical" evidence="8">
    <location>
        <begin position="304"/>
        <end position="329"/>
    </location>
</feature>
<keyword evidence="11" id="KW-1185">Reference proteome</keyword>
<dbReference type="InterPro" id="IPR001958">
    <property type="entry name" value="Tet-R_TetA/multi-R_MdtG-like"/>
</dbReference>
<dbReference type="GO" id="GO:0022857">
    <property type="term" value="F:transmembrane transporter activity"/>
    <property type="evidence" value="ECO:0007669"/>
    <property type="project" value="InterPro"/>
</dbReference>
<dbReference type="InterPro" id="IPR020846">
    <property type="entry name" value="MFS_dom"/>
</dbReference>
<organism evidence="10 11">
    <name type="scientific">Paraburkholderia phenazinium</name>
    <dbReference type="NCBI Taxonomy" id="60549"/>
    <lineage>
        <taxon>Bacteria</taxon>
        <taxon>Pseudomonadati</taxon>
        <taxon>Pseudomonadota</taxon>
        <taxon>Betaproteobacteria</taxon>
        <taxon>Burkholderiales</taxon>
        <taxon>Burkholderiaceae</taxon>
        <taxon>Paraburkholderia</taxon>
    </lineage>
</organism>
<evidence type="ECO:0000313" key="10">
    <source>
        <dbReference type="EMBL" id="SIO61035.1"/>
    </source>
</evidence>
<evidence type="ECO:0000256" key="3">
    <source>
        <dbReference type="ARBA" id="ARBA00007520"/>
    </source>
</evidence>
<evidence type="ECO:0000256" key="5">
    <source>
        <dbReference type="ARBA" id="ARBA00022692"/>
    </source>
</evidence>
<feature type="transmembrane region" description="Helical" evidence="8">
    <location>
        <begin position="164"/>
        <end position="184"/>
    </location>
</feature>
<dbReference type="GO" id="GO:1990961">
    <property type="term" value="P:xenobiotic detoxification by transmembrane export across the plasma membrane"/>
    <property type="evidence" value="ECO:0007669"/>
    <property type="project" value="TreeGrafter"/>
</dbReference>
<keyword evidence="6 8" id="KW-1133">Transmembrane helix</keyword>
<dbReference type="GO" id="GO:0005886">
    <property type="term" value="C:plasma membrane"/>
    <property type="evidence" value="ECO:0007669"/>
    <property type="project" value="TreeGrafter"/>
</dbReference>
<dbReference type="CDD" id="cd17320">
    <property type="entry name" value="MFS_MdfA_MDR_like"/>
    <property type="match status" value="1"/>
</dbReference>
<dbReference type="Gene3D" id="1.20.1720.10">
    <property type="entry name" value="Multidrug resistance protein D"/>
    <property type="match status" value="1"/>
</dbReference>
<feature type="transmembrane region" description="Helical" evidence="8">
    <location>
        <begin position="12"/>
        <end position="32"/>
    </location>
</feature>
<evidence type="ECO:0000256" key="4">
    <source>
        <dbReference type="ARBA" id="ARBA00022448"/>
    </source>
</evidence>
<keyword evidence="4" id="KW-0813">Transport</keyword>
<feature type="domain" description="Major facilitator superfamily (MFS) profile" evidence="9">
    <location>
        <begin position="11"/>
        <end position="397"/>
    </location>
</feature>
<dbReference type="SUPFAM" id="SSF103473">
    <property type="entry name" value="MFS general substrate transporter"/>
    <property type="match status" value="1"/>
</dbReference>
<evidence type="ECO:0000256" key="7">
    <source>
        <dbReference type="ARBA" id="ARBA00023136"/>
    </source>
</evidence>
<keyword evidence="7 8" id="KW-0472">Membrane</keyword>
<feature type="transmembrane region" description="Helical" evidence="8">
    <location>
        <begin position="211"/>
        <end position="235"/>
    </location>
</feature>
<feature type="transmembrane region" description="Helical" evidence="8">
    <location>
        <begin position="44"/>
        <end position="65"/>
    </location>
</feature>
<dbReference type="AlphaFoldDB" id="A0A1N6KX07"/>
<dbReference type="PANTHER" id="PTHR23502:SF132">
    <property type="entry name" value="POLYAMINE TRANSPORTER 2-RELATED"/>
    <property type="match status" value="1"/>
</dbReference>
<dbReference type="PANTHER" id="PTHR23502">
    <property type="entry name" value="MAJOR FACILITATOR SUPERFAMILY"/>
    <property type="match status" value="1"/>
</dbReference>
<evidence type="ECO:0000256" key="2">
    <source>
        <dbReference type="ARBA" id="ARBA00004141"/>
    </source>
</evidence>
<evidence type="ECO:0000259" key="9">
    <source>
        <dbReference type="PROSITE" id="PS50850"/>
    </source>
</evidence>
<dbReference type="InterPro" id="IPR005829">
    <property type="entry name" value="Sugar_transporter_CS"/>
</dbReference>
<comment type="subcellular location">
    <subcellularLocation>
        <location evidence="2">Membrane</location>
        <topology evidence="2">Multi-pass membrane protein</topology>
    </subcellularLocation>
</comment>
<dbReference type="PROSITE" id="PS50850">
    <property type="entry name" value="MFS"/>
    <property type="match status" value="1"/>
</dbReference>
<dbReference type="PROSITE" id="PS00216">
    <property type="entry name" value="SUGAR_TRANSPORT_1"/>
    <property type="match status" value="1"/>
</dbReference>
<dbReference type="Pfam" id="PF07690">
    <property type="entry name" value="MFS_1"/>
    <property type="match status" value="1"/>
</dbReference>
<dbReference type="PRINTS" id="PR01035">
    <property type="entry name" value="TCRTETA"/>
</dbReference>
<comment type="function">
    <text evidence="1">Resistance to tetracycline by an active tetracycline efflux. This is an energy-dependent process that decreases the accumulation of the antibiotic in whole cells. This protein functions as a metal-tetracycline/H(+) antiporter.</text>
</comment>
<name>A0A1N6KX07_9BURK</name>
<evidence type="ECO:0000256" key="8">
    <source>
        <dbReference type="SAM" id="Phobius"/>
    </source>
</evidence>
<feature type="transmembrane region" description="Helical" evidence="8">
    <location>
        <begin position="77"/>
        <end position="96"/>
    </location>
</feature>
<evidence type="ECO:0000256" key="1">
    <source>
        <dbReference type="ARBA" id="ARBA00003279"/>
    </source>
</evidence>
<evidence type="ECO:0000256" key="6">
    <source>
        <dbReference type="ARBA" id="ARBA00022989"/>
    </source>
</evidence>
<feature type="transmembrane region" description="Helical" evidence="8">
    <location>
        <begin position="341"/>
        <end position="362"/>
    </location>
</feature>
<dbReference type="EMBL" id="FSRU01000002">
    <property type="protein sequence ID" value="SIO61035.1"/>
    <property type="molecule type" value="Genomic_DNA"/>
</dbReference>
<dbReference type="OrthoDB" id="9814303at2"/>
<dbReference type="InterPro" id="IPR036259">
    <property type="entry name" value="MFS_trans_sf"/>
</dbReference>
<feature type="transmembrane region" description="Helical" evidence="8">
    <location>
        <begin position="247"/>
        <end position="266"/>
    </location>
</feature>
<protein>
    <submittedName>
        <fullName evidence="10">Drug resistance transporter, Bcr/CflA subfamily</fullName>
    </submittedName>
</protein>
<keyword evidence="5 8" id="KW-0812">Transmembrane</keyword>
<feature type="transmembrane region" description="Helical" evidence="8">
    <location>
        <begin position="368"/>
        <end position="392"/>
    </location>
</feature>
<dbReference type="InterPro" id="IPR011701">
    <property type="entry name" value="MFS"/>
</dbReference>
<proteinExistence type="inferred from homology"/>